<dbReference type="InterPro" id="IPR029060">
    <property type="entry name" value="PIN-like_dom_sf"/>
</dbReference>
<dbReference type="PANTHER" id="PTHR33653">
    <property type="entry name" value="RIBONUCLEASE VAPC2"/>
    <property type="match status" value="1"/>
</dbReference>
<dbReference type="InterPro" id="IPR050556">
    <property type="entry name" value="Type_II_TA_system_RNase"/>
</dbReference>
<dbReference type="Gene3D" id="3.40.50.1010">
    <property type="entry name" value="5'-nuclease"/>
    <property type="match status" value="1"/>
</dbReference>
<sequence length="142" mass="15819">MFLLDTNIVSELRKVRAGKSDPNAAKWADSVDAESLYLSAITVMELETGILRMERRDETTGMILRTWLDRYVLPAFEGRILPVDALVALRCARLHVPEPRSERDALIAATALVHGKTVVSRNIVDFLPCGVPLLNPWAPQPD</sequence>
<organism evidence="9 10">
    <name type="scientific">Acetobacter pasteurianus</name>
    <name type="common">Acetobacter turbidans</name>
    <dbReference type="NCBI Taxonomy" id="438"/>
    <lineage>
        <taxon>Bacteria</taxon>
        <taxon>Pseudomonadati</taxon>
        <taxon>Pseudomonadota</taxon>
        <taxon>Alphaproteobacteria</taxon>
        <taxon>Acetobacterales</taxon>
        <taxon>Acetobacteraceae</taxon>
        <taxon>Acetobacter</taxon>
    </lineage>
</organism>
<dbReference type="PANTHER" id="PTHR33653:SF1">
    <property type="entry name" value="RIBONUCLEASE VAPC2"/>
    <property type="match status" value="1"/>
</dbReference>
<evidence type="ECO:0000313" key="9">
    <source>
        <dbReference type="EMBL" id="OAZ58161.1"/>
    </source>
</evidence>
<evidence type="ECO:0000256" key="1">
    <source>
        <dbReference type="ARBA" id="ARBA00001946"/>
    </source>
</evidence>
<dbReference type="OrthoDB" id="7188375at2"/>
<dbReference type="CDD" id="cd18746">
    <property type="entry name" value="PIN_VapC4-5_FitB-like"/>
    <property type="match status" value="1"/>
</dbReference>
<evidence type="ECO:0000256" key="6">
    <source>
        <dbReference type="ARBA" id="ARBA00022842"/>
    </source>
</evidence>
<keyword evidence="2" id="KW-1277">Toxin-antitoxin system</keyword>
<evidence type="ECO:0000313" key="10">
    <source>
        <dbReference type="Proteomes" id="UP000093796"/>
    </source>
</evidence>
<dbReference type="Pfam" id="PF01850">
    <property type="entry name" value="PIN"/>
    <property type="match status" value="1"/>
</dbReference>
<keyword evidence="6" id="KW-0460">Magnesium</keyword>
<dbReference type="GO" id="GO:0046872">
    <property type="term" value="F:metal ion binding"/>
    <property type="evidence" value="ECO:0007669"/>
    <property type="project" value="UniProtKB-KW"/>
</dbReference>
<comment type="cofactor">
    <cofactor evidence="1">
        <name>Mg(2+)</name>
        <dbReference type="ChEBI" id="CHEBI:18420"/>
    </cofactor>
</comment>
<dbReference type="SUPFAM" id="SSF88723">
    <property type="entry name" value="PIN domain-like"/>
    <property type="match status" value="1"/>
</dbReference>
<dbReference type="GO" id="GO:0016787">
    <property type="term" value="F:hydrolase activity"/>
    <property type="evidence" value="ECO:0007669"/>
    <property type="project" value="UniProtKB-KW"/>
</dbReference>
<comment type="caution">
    <text evidence="9">The sequence shown here is derived from an EMBL/GenBank/DDBJ whole genome shotgun (WGS) entry which is preliminary data.</text>
</comment>
<protein>
    <submittedName>
        <fullName evidence="9">Ribonuclease VapC14</fullName>
    </submittedName>
</protein>
<dbReference type="RefSeq" id="WP_064776583.1">
    <property type="nucleotide sequence ID" value="NZ_LYUD01000181.1"/>
</dbReference>
<evidence type="ECO:0000256" key="3">
    <source>
        <dbReference type="ARBA" id="ARBA00022722"/>
    </source>
</evidence>
<evidence type="ECO:0000256" key="4">
    <source>
        <dbReference type="ARBA" id="ARBA00022723"/>
    </source>
</evidence>
<dbReference type="InterPro" id="IPR002716">
    <property type="entry name" value="PIN_dom"/>
</dbReference>
<name>A0A1A0C6C9_ACEPA</name>
<dbReference type="AlphaFoldDB" id="A0A1A0C6C9"/>
<feature type="domain" description="PIN" evidence="8">
    <location>
        <begin position="3"/>
        <end position="122"/>
    </location>
</feature>
<keyword evidence="4" id="KW-0479">Metal-binding</keyword>
<evidence type="ECO:0000256" key="7">
    <source>
        <dbReference type="ARBA" id="ARBA00038093"/>
    </source>
</evidence>
<evidence type="ECO:0000256" key="5">
    <source>
        <dbReference type="ARBA" id="ARBA00022801"/>
    </source>
</evidence>
<keyword evidence="5" id="KW-0378">Hydrolase</keyword>
<proteinExistence type="inferred from homology"/>
<dbReference type="PATRIC" id="fig|438.15.peg.3340"/>
<dbReference type="Proteomes" id="UP000093796">
    <property type="component" value="Unassembled WGS sequence"/>
</dbReference>
<dbReference type="GO" id="GO:0004518">
    <property type="term" value="F:nuclease activity"/>
    <property type="evidence" value="ECO:0007669"/>
    <property type="project" value="UniProtKB-KW"/>
</dbReference>
<evidence type="ECO:0000256" key="2">
    <source>
        <dbReference type="ARBA" id="ARBA00022649"/>
    </source>
</evidence>
<reference evidence="9 10" key="1">
    <citation type="submission" date="2016-05" db="EMBL/GenBank/DDBJ databases">
        <title>Genome sequencing of Acetobacter pasteurianus strain SRCM100623.</title>
        <authorList>
            <person name="Song Y.R."/>
        </authorList>
    </citation>
    <scope>NUCLEOTIDE SEQUENCE [LARGE SCALE GENOMIC DNA]</scope>
    <source>
        <strain evidence="9 10">SRCM100623</strain>
    </source>
</reference>
<accession>A0A1A0C6C9</accession>
<evidence type="ECO:0000259" key="8">
    <source>
        <dbReference type="Pfam" id="PF01850"/>
    </source>
</evidence>
<comment type="similarity">
    <text evidence="7">Belongs to the PINc/VapC protein family.</text>
</comment>
<gene>
    <name evidence="9" type="ORF">SRCM100623_03025</name>
</gene>
<dbReference type="EMBL" id="LYUD01000181">
    <property type="protein sequence ID" value="OAZ58161.1"/>
    <property type="molecule type" value="Genomic_DNA"/>
</dbReference>
<keyword evidence="3" id="KW-0540">Nuclease</keyword>